<dbReference type="InterPro" id="IPR025748">
    <property type="entry name" value="PrcB_C_dom"/>
</dbReference>
<evidence type="ECO:0000313" key="4">
    <source>
        <dbReference type="Proteomes" id="UP000315343"/>
    </source>
</evidence>
<keyword evidence="3" id="KW-0378">Hydrolase</keyword>
<feature type="domain" description="PrcB C-terminal" evidence="2">
    <location>
        <begin position="68"/>
        <end position="128"/>
    </location>
</feature>
<protein>
    <submittedName>
        <fullName evidence="3">Protease stability complex PrcB-like protein</fullName>
    </submittedName>
</protein>
<accession>A0A562J183</accession>
<evidence type="ECO:0000313" key="3">
    <source>
        <dbReference type="EMBL" id="TWH76958.1"/>
    </source>
</evidence>
<dbReference type="GO" id="GO:0008233">
    <property type="term" value="F:peptidase activity"/>
    <property type="evidence" value="ECO:0007669"/>
    <property type="project" value="UniProtKB-KW"/>
</dbReference>
<feature type="transmembrane region" description="Helical" evidence="1">
    <location>
        <begin position="6"/>
        <end position="24"/>
    </location>
</feature>
<name>A0A562J183_9FIRM</name>
<proteinExistence type="predicted"/>
<dbReference type="Proteomes" id="UP000315343">
    <property type="component" value="Unassembled WGS sequence"/>
</dbReference>
<keyword evidence="1" id="KW-1133">Transmembrane helix</keyword>
<keyword evidence="1" id="KW-0812">Transmembrane</keyword>
<keyword evidence="4" id="KW-1185">Reference proteome</keyword>
<organism evidence="3 4">
    <name type="scientific">Sedimentibacter saalensis</name>
    <dbReference type="NCBI Taxonomy" id="130788"/>
    <lineage>
        <taxon>Bacteria</taxon>
        <taxon>Bacillati</taxon>
        <taxon>Bacillota</taxon>
        <taxon>Tissierellia</taxon>
        <taxon>Sedimentibacter</taxon>
    </lineage>
</organism>
<dbReference type="RefSeq" id="WP_170226290.1">
    <property type="nucleotide sequence ID" value="NZ_JAYFNS010000041.1"/>
</dbReference>
<reference evidence="3 4" key="1">
    <citation type="submission" date="2019-07" db="EMBL/GenBank/DDBJ databases">
        <title>Genomic Encyclopedia of Type Strains, Phase I: the one thousand microbial genomes (KMG-I) project.</title>
        <authorList>
            <person name="Kyrpides N."/>
        </authorList>
    </citation>
    <scope>NUCLEOTIDE SEQUENCE [LARGE SCALE GENOMIC DNA]</scope>
    <source>
        <strain evidence="3 4">DSM 13558</strain>
    </source>
</reference>
<sequence>MKKIVTAVAIVVFIAAILFFFRYFRGKGAQDVNFESIEPENIPRQISEVLPNYRMKEKALVCRINDEIYVVVTRGEKSTAGYDVEIDKLTLSDEEGEKVLTVYAKYTDPKPGDVTAQILTYPFTVVKTDMTELPQKVVLEKEYKN</sequence>
<gene>
    <name evidence="3" type="ORF">LY60_03587</name>
</gene>
<comment type="caution">
    <text evidence="3">The sequence shown here is derived from an EMBL/GenBank/DDBJ whole genome shotgun (WGS) entry which is preliminary data.</text>
</comment>
<dbReference type="AlphaFoldDB" id="A0A562J183"/>
<dbReference type="EMBL" id="VLKH01000015">
    <property type="protein sequence ID" value="TWH76958.1"/>
    <property type="molecule type" value="Genomic_DNA"/>
</dbReference>
<dbReference type="GO" id="GO:0006508">
    <property type="term" value="P:proteolysis"/>
    <property type="evidence" value="ECO:0007669"/>
    <property type="project" value="UniProtKB-KW"/>
</dbReference>
<dbReference type="Pfam" id="PF14343">
    <property type="entry name" value="PrcB_C"/>
    <property type="match status" value="1"/>
</dbReference>
<keyword evidence="1" id="KW-0472">Membrane</keyword>
<evidence type="ECO:0000259" key="2">
    <source>
        <dbReference type="Pfam" id="PF14343"/>
    </source>
</evidence>
<evidence type="ECO:0000256" key="1">
    <source>
        <dbReference type="SAM" id="Phobius"/>
    </source>
</evidence>
<keyword evidence="3" id="KW-0645">Protease</keyword>